<gene>
    <name evidence="1" type="ORF">Tdes44962_MAKER09660</name>
</gene>
<reference evidence="1 2" key="2">
    <citation type="journal article" date="2021" name="Curr. Genet.">
        <title>Genetic response to nitrogen starvation in the aggressive Eucalyptus foliar pathogen Teratosphaeria destructans.</title>
        <authorList>
            <person name="Havenga M."/>
            <person name="Wingfield B.D."/>
            <person name="Wingfield M.J."/>
            <person name="Dreyer L.L."/>
            <person name="Roets F."/>
            <person name="Aylward J."/>
        </authorList>
    </citation>
    <scope>NUCLEOTIDE SEQUENCE [LARGE SCALE GENOMIC DNA]</scope>
    <source>
        <strain evidence="1">CMW44962</strain>
    </source>
</reference>
<reference evidence="1 2" key="1">
    <citation type="journal article" date="2018" name="IMA Fungus">
        <title>IMA Genome-F 10: Nine draft genome sequences of Claviceps purpurea s.lat., including C. arundinis, C. humidiphila, and C. cf. spartinae, pseudomolecules for the pitch canker pathogen Fusarium circinatum, draft genome of Davidsoniella eucalypti, Grosmannia galeiformis, Quambalaria eucalypti, and Teratosphaeria destructans.</title>
        <authorList>
            <person name="Wingfield B.D."/>
            <person name="Liu M."/>
            <person name="Nguyen H.D."/>
            <person name="Lane F.A."/>
            <person name="Morgan S.W."/>
            <person name="De Vos L."/>
            <person name="Wilken P.M."/>
            <person name="Duong T.A."/>
            <person name="Aylward J."/>
            <person name="Coetzee M.P."/>
            <person name="Dadej K."/>
            <person name="De Beer Z.W."/>
            <person name="Findlay W."/>
            <person name="Havenga M."/>
            <person name="Kolarik M."/>
            <person name="Menzies J.G."/>
            <person name="Naidoo K."/>
            <person name="Pochopski O."/>
            <person name="Shoukouhi P."/>
            <person name="Santana Q.C."/>
            <person name="Seifert K.A."/>
            <person name="Soal N."/>
            <person name="Steenkamp E.T."/>
            <person name="Tatham C.T."/>
            <person name="van der Nest M.A."/>
            <person name="Wingfield M.J."/>
        </authorList>
    </citation>
    <scope>NUCLEOTIDE SEQUENCE [LARGE SCALE GENOMIC DNA]</scope>
    <source>
        <strain evidence="1">CMW44962</strain>
    </source>
</reference>
<proteinExistence type="predicted"/>
<name>A0A9W7SSJ4_9PEZI</name>
<evidence type="ECO:0000313" key="2">
    <source>
        <dbReference type="Proteomes" id="UP001138500"/>
    </source>
</evidence>
<comment type="caution">
    <text evidence="1">The sequence shown here is derived from an EMBL/GenBank/DDBJ whole genome shotgun (WGS) entry which is preliminary data.</text>
</comment>
<organism evidence="1 2">
    <name type="scientific">Teratosphaeria destructans</name>
    <dbReference type="NCBI Taxonomy" id="418781"/>
    <lineage>
        <taxon>Eukaryota</taxon>
        <taxon>Fungi</taxon>
        <taxon>Dikarya</taxon>
        <taxon>Ascomycota</taxon>
        <taxon>Pezizomycotina</taxon>
        <taxon>Dothideomycetes</taxon>
        <taxon>Dothideomycetidae</taxon>
        <taxon>Mycosphaerellales</taxon>
        <taxon>Teratosphaeriaceae</taxon>
        <taxon>Teratosphaeria</taxon>
    </lineage>
</organism>
<dbReference type="OrthoDB" id="4538483at2759"/>
<keyword evidence="2" id="KW-1185">Reference proteome</keyword>
<dbReference type="Proteomes" id="UP001138500">
    <property type="component" value="Unassembled WGS sequence"/>
</dbReference>
<protein>
    <submittedName>
        <fullName evidence="1">Uncharacterized protein</fullName>
    </submittedName>
</protein>
<sequence length="642" mass="70846">MAEQVYDRILEHVQSLAQDPAAPNQVRLFEEAELVLPNYLQGSQDLLDKRLLLMRHLANDVQDFRRADRTPSVNLLIRLFDGWNWQQVSEFGTGNVPYKDGLGVGTDAGEMVPFNRLMICLLEKATASASDAAHAAGMLETMQALVRLWLCTHDTGVASSASNLLLKLLDVDKVMPNEGSRSSDWRARPAGQGLVWKRIFGDRDVYNVFFETCDLGGKCDLSKNQKTIAQARLLEWLPKVGAMNWTAIICSHNPEVENKYGVKGGLLDFAALKMVDFKDDVLMHRCLIDFYSDVLFSTRPMDTHSMLQHDSVGLQYLIMHGLHARTAAIYLQLPGARQDPMDSMFLYGPAAHYLATYAASYPDHFLASQMPQQVLSRLQLVLLDMSPSKWAHSDSPKHDLHLLSSVPRKSLIPNSSGTTTNPLFLLPSRSTNPDVLNTLACIFRGPERRAAIFPPPQTVTADAQQQRDAEEAAAARALYYHYLANNPRFWQDVTTHADTVALTDLALAALNCLSSVIIANWASTPETTDIFDLPSGVACPDSGHIAILTPPALEYTLPYLFSPPKTFANLVGGRGDAESSVFKVASAKYDALRALHTKVEKQVEQTPGQGYEDILATVGRKLAEGPLSRDGEMGGRIGTLEL</sequence>
<evidence type="ECO:0000313" key="1">
    <source>
        <dbReference type="EMBL" id="KAH9827730.1"/>
    </source>
</evidence>
<accession>A0A9W7SSJ4</accession>
<dbReference type="EMBL" id="RIBY02001864">
    <property type="protein sequence ID" value="KAH9827730.1"/>
    <property type="molecule type" value="Genomic_DNA"/>
</dbReference>
<dbReference type="AlphaFoldDB" id="A0A9W7SSJ4"/>